<keyword evidence="1" id="KW-0472">Membrane</keyword>
<organism evidence="2 3">
    <name type="scientific">Neonectria magnoliae</name>
    <dbReference type="NCBI Taxonomy" id="2732573"/>
    <lineage>
        <taxon>Eukaryota</taxon>
        <taxon>Fungi</taxon>
        <taxon>Dikarya</taxon>
        <taxon>Ascomycota</taxon>
        <taxon>Pezizomycotina</taxon>
        <taxon>Sordariomycetes</taxon>
        <taxon>Hypocreomycetidae</taxon>
        <taxon>Hypocreales</taxon>
        <taxon>Nectriaceae</taxon>
        <taxon>Neonectria</taxon>
    </lineage>
</organism>
<dbReference type="Proteomes" id="UP001498421">
    <property type="component" value="Unassembled WGS sequence"/>
</dbReference>
<reference evidence="2 3" key="1">
    <citation type="journal article" date="2025" name="Microbiol. Resour. Announc.">
        <title>Draft genome sequences for Neonectria magnoliae and Neonectria punicea, canker pathogens of Liriodendron tulipifera and Acer saccharum in West Virginia.</title>
        <authorList>
            <person name="Petronek H.M."/>
            <person name="Kasson M.T."/>
            <person name="Metheny A.M."/>
            <person name="Stauder C.M."/>
            <person name="Lovett B."/>
            <person name="Lynch S.C."/>
            <person name="Garnas J.R."/>
            <person name="Kasson L.R."/>
            <person name="Stajich J.E."/>
        </authorList>
    </citation>
    <scope>NUCLEOTIDE SEQUENCE [LARGE SCALE GENOMIC DNA]</scope>
    <source>
        <strain evidence="2 3">NRRL 64651</strain>
    </source>
</reference>
<protein>
    <submittedName>
        <fullName evidence="2">Uncharacterized protein</fullName>
    </submittedName>
</protein>
<sequence>MVVPSPSPPSFNNQEPAKVEFGTYETSVAKLERARWKIQSPIPWNWGNDDAEQNAIKFITEPSQRDKRKLLSNNRFRIILVRYPDTADRTPPTQESLLFKQELFIEAAKKGGWINSRFEVFIDNNTAGSAILETPDSISFIAQTPKDDKLPFFALSLTQNSTESHQRDADWQCLLFVRPKSRWDSAVENVLFRDPFPHDYPDPVPPDMMMLPVTLLIWQVNQILGEVNEMKERLNTNREPSMMMVEESESKRREFFEMREKNLHLRRRWEFASELAKTLIETFGILERRYSTEDDVGGYSPSLTANVVSQQATLKSLNHELDTTRAMMDYQQNKFDEDLRAAVQQRDSLSLKIIAILTLVFLPATFMAVLA</sequence>
<comment type="caution">
    <text evidence="2">The sequence shown here is derived from an EMBL/GenBank/DDBJ whole genome shotgun (WGS) entry which is preliminary data.</text>
</comment>
<keyword evidence="3" id="KW-1185">Reference proteome</keyword>
<proteinExistence type="predicted"/>
<evidence type="ECO:0000313" key="3">
    <source>
        <dbReference type="Proteomes" id="UP001498421"/>
    </source>
</evidence>
<evidence type="ECO:0000313" key="2">
    <source>
        <dbReference type="EMBL" id="KAK7417881.1"/>
    </source>
</evidence>
<accession>A0ABR1H9Y3</accession>
<gene>
    <name evidence="2" type="ORF">QQZ08_011462</name>
</gene>
<evidence type="ECO:0000256" key="1">
    <source>
        <dbReference type="SAM" id="Phobius"/>
    </source>
</evidence>
<keyword evidence="1" id="KW-1133">Transmembrane helix</keyword>
<keyword evidence="1" id="KW-0812">Transmembrane</keyword>
<name>A0ABR1H9Y3_9HYPO</name>
<dbReference type="EMBL" id="JAZAVK010000177">
    <property type="protein sequence ID" value="KAK7417881.1"/>
    <property type="molecule type" value="Genomic_DNA"/>
</dbReference>
<feature type="transmembrane region" description="Helical" evidence="1">
    <location>
        <begin position="349"/>
        <end position="370"/>
    </location>
</feature>